<evidence type="ECO:0000259" key="4">
    <source>
        <dbReference type="PROSITE" id="PS51898"/>
    </source>
</evidence>
<dbReference type="GO" id="GO:0015074">
    <property type="term" value="P:DNA integration"/>
    <property type="evidence" value="ECO:0007669"/>
    <property type="project" value="InterPro"/>
</dbReference>
<dbReference type="PANTHER" id="PTHR30349">
    <property type="entry name" value="PHAGE INTEGRASE-RELATED"/>
    <property type="match status" value="1"/>
</dbReference>
<protein>
    <submittedName>
        <fullName evidence="5">Site-specific integrase</fullName>
    </submittedName>
</protein>
<dbReference type="KEGG" id="cmah:C1I91_05890"/>
<dbReference type="CDD" id="cd01189">
    <property type="entry name" value="INT_ICEBs1_C_like"/>
    <property type="match status" value="1"/>
</dbReference>
<dbReference type="OrthoDB" id="9785687at2"/>
<proteinExistence type="inferred from homology"/>
<dbReference type="Proteomes" id="UP000286268">
    <property type="component" value="Chromosome"/>
</dbReference>
<dbReference type="GO" id="GO:0006310">
    <property type="term" value="P:DNA recombination"/>
    <property type="evidence" value="ECO:0007669"/>
    <property type="project" value="UniProtKB-KW"/>
</dbReference>
<dbReference type="InterPro" id="IPR010998">
    <property type="entry name" value="Integrase_recombinase_N"/>
</dbReference>
<sequence length="287" mass="33298">MFLNKIKPTNINKLYLHCINDLGNSSTTVRQYHWILSKAFKDALKWKIIEYNIMDSIEPPKKVKKELTVYDKDQLFKLLDRIKHMTVYMPVLISSTTGMRLGEVCGLRWKDVDLDNKVIYVTRQLQEVKGKLELLELKTSTSKRAIPIIEDTRRALEDLKDICEYNKSNHANYHKEGFVICKGDGTPYDPEYVSRNYRRVMKQYKVCTDLNIPYIRFHDLRHTYATLMLEAGVNPKIVSGLLGHNTVGMTLNTYSHRLPRFDETAVSKLEDLLSPAKNDSPQNSPQN</sequence>
<dbReference type="InterPro" id="IPR013762">
    <property type="entry name" value="Integrase-like_cat_sf"/>
</dbReference>
<dbReference type="InterPro" id="IPR002104">
    <property type="entry name" value="Integrase_catalytic"/>
</dbReference>
<organism evidence="5 6">
    <name type="scientific">Clostridium manihotivorum</name>
    <dbReference type="NCBI Taxonomy" id="2320868"/>
    <lineage>
        <taxon>Bacteria</taxon>
        <taxon>Bacillati</taxon>
        <taxon>Bacillota</taxon>
        <taxon>Clostridia</taxon>
        <taxon>Eubacteriales</taxon>
        <taxon>Clostridiaceae</taxon>
        <taxon>Clostridium</taxon>
    </lineage>
</organism>
<dbReference type="Gene3D" id="1.10.443.10">
    <property type="entry name" value="Intergrase catalytic core"/>
    <property type="match status" value="1"/>
</dbReference>
<evidence type="ECO:0000313" key="5">
    <source>
        <dbReference type="EMBL" id="QAA35233.1"/>
    </source>
</evidence>
<reference evidence="5 6" key="1">
    <citation type="submission" date="2018-01" db="EMBL/GenBank/DDBJ databases">
        <title>Genome Sequencing and Assembly of Anaerobacter polyendosporus strain CT4.</title>
        <authorList>
            <person name="Tachaapaikoon C."/>
            <person name="Sutheeworapong S."/>
            <person name="Jenjaroenpun P."/>
            <person name="Wongsurawat T."/>
            <person name="Nookeaw I."/>
            <person name="Cheawchanlertfa P."/>
            <person name="Kosugi A."/>
            <person name="Cheevadhanarak S."/>
            <person name="Ratanakhanokchai K."/>
        </authorList>
    </citation>
    <scope>NUCLEOTIDE SEQUENCE [LARGE SCALE GENOMIC DNA]</scope>
    <source>
        <strain evidence="5 6">CT4</strain>
    </source>
</reference>
<evidence type="ECO:0000256" key="2">
    <source>
        <dbReference type="ARBA" id="ARBA00023125"/>
    </source>
</evidence>
<keyword evidence="6" id="KW-1185">Reference proteome</keyword>
<dbReference type="PROSITE" id="PS51898">
    <property type="entry name" value="TYR_RECOMBINASE"/>
    <property type="match status" value="1"/>
</dbReference>
<comment type="similarity">
    <text evidence="1">Belongs to the 'phage' integrase family.</text>
</comment>
<dbReference type="GO" id="GO:0003677">
    <property type="term" value="F:DNA binding"/>
    <property type="evidence" value="ECO:0007669"/>
    <property type="project" value="UniProtKB-KW"/>
</dbReference>
<dbReference type="Pfam" id="PF00589">
    <property type="entry name" value="Phage_integrase"/>
    <property type="match status" value="1"/>
</dbReference>
<evidence type="ECO:0000256" key="1">
    <source>
        <dbReference type="ARBA" id="ARBA00008857"/>
    </source>
</evidence>
<evidence type="ECO:0000313" key="6">
    <source>
        <dbReference type="Proteomes" id="UP000286268"/>
    </source>
</evidence>
<evidence type="ECO:0000256" key="3">
    <source>
        <dbReference type="ARBA" id="ARBA00023172"/>
    </source>
</evidence>
<dbReference type="InterPro" id="IPR011010">
    <property type="entry name" value="DNA_brk_join_enz"/>
</dbReference>
<keyword evidence="3" id="KW-0233">DNA recombination</keyword>
<dbReference type="SUPFAM" id="SSF56349">
    <property type="entry name" value="DNA breaking-rejoining enzymes"/>
    <property type="match status" value="1"/>
</dbReference>
<name>A0A410E1S8_9CLOT</name>
<keyword evidence="2" id="KW-0238">DNA-binding</keyword>
<dbReference type="AlphaFoldDB" id="A0A410E1S8"/>
<gene>
    <name evidence="5" type="ORF">C1I91_05890</name>
</gene>
<dbReference type="InterPro" id="IPR050090">
    <property type="entry name" value="Tyrosine_recombinase_XerCD"/>
</dbReference>
<dbReference type="Gene3D" id="1.10.150.130">
    <property type="match status" value="1"/>
</dbReference>
<dbReference type="PANTHER" id="PTHR30349:SF64">
    <property type="entry name" value="PROPHAGE INTEGRASE INTD-RELATED"/>
    <property type="match status" value="1"/>
</dbReference>
<dbReference type="EMBL" id="CP025746">
    <property type="protein sequence ID" value="QAA35233.1"/>
    <property type="molecule type" value="Genomic_DNA"/>
</dbReference>
<accession>A0A410E1S8</accession>
<feature type="domain" description="Tyr recombinase" evidence="4">
    <location>
        <begin position="65"/>
        <end position="269"/>
    </location>
</feature>